<accession>A0ABN1ZT34</accession>
<dbReference type="InterPro" id="IPR050832">
    <property type="entry name" value="Bact_Acetyltransf"/>
</dbReference>
<evidence type="ECO:0000256" key="2">
    <source>
        <dbReference type="ARBA" id="ARBA00022737"/>
    </source>
</evidence>
<evidence type="ECO:0000313" key="7">
    <source>
        <dbReference type="Proteomes" id="UP001500842"/>
    </source>
</evidence>
<dbReference type="HAMAP" id="MF_01698">
    <property type="entry name" value="MshD"/>
    <property type="match status" value="1"/>
</dbReference>
<keyword evidence="3 4" id="KW-0012">Acyltransferase</keyword>
<feature type="binding site" evidence="4">
    <location>
        <position position="282"/>
    </location>
    <ligand>
        <name>1D-myo-inositol 2-(L-cysteinylamino)-2-deoxy-alpha-D-glucopyranoside</name>
        <dbReference type="ChEBI" id="CHEBI:58887"/>
    </ligand>
</feature>
<name>A0ABN1ZT34_9ACTN</name>
<dbReference type="EMBL" id="BAAAOR010000003">
    <property type="protein sequence ID" value="GAA1503805.1"/>
    <property type="molecule type" value="Genomic_DNA"/>
</dbReference>
<gene>
    <name evidence="4 6" type="primary">mshD</name>
    <name evidence="6" type="ORF">GCM10009788_03800</name>
</gene>
<feature type="binding site" evidence="4">
    <location>
        <position position="196"/>
    </location>
    <ligand>
        <name>1D-myo-inositol 2-(L-cysteinylamino)-2-deoxy-alpha-D-glucopyranoside</name>
        <dbReference type="ChEBI" id="CHEBI:58887"/>
    </ligand>
</feature>
<comment type="caution">
    <text evidence="4">Lacks conserved residue(s) required for the propagation of feature annotation.</text>
</comment>
<comment type="subunit">
    <text evidence="4">Monomer.</text>
</comment>
<dbReference type="InterPro" id="IPR017813">
    <property type="entry name" value="Mycothiol_AcTrfase"/>
</dbReference>
<dbReference type="CDD" id="cd04301">
    <property type="entry name" value="NAT_SF"/>
    <property type="match status" value="1"/>
</dbReference>
<comment type="function">
    <text evidence="4">Catalyzes the transfer of acetyl from acetyl-CoA to desacetylmycothiol (Cys-GlcN-Ins) to form mycothiol.</text>
</comment>
<feature type="binding site" evidence="4">
    <location>
        <begin position="255"/>
        <end position="261"/>
    </location>
    <ligand>
        <name>acetyl-CoA</name>
        <dbReference type="ChEBI" id="CHEBI:57288"/>
        <label>2</label>
    </ligand>
</feature>
<reference evidence="6 7" key="1">
    <citation type="journal article" date="2019" name="Int. J. Syst. Evol. Microbiol.">
        <title>The Global Catalogue of Microorganisms (GCM) 10K type strain sequencing project: providing services to taxonomists for standard genome sequencing and annotation.</title>
        <authorList>
            <consortium name="The Broad Institute Genomics Platform"/>
            <consortium name="The Broad Institute Genome Sequencing Center for Infectious Disease"/>
            <person name="Wu L."/>
            <person name="Ma J."/>
        </authorList>
    </citation>
    <scope>NUCLEOTIDE SEQUENCE [LARGE SCALE GENOMIC DNA]</scope>
    <source>
        <strain evidence="6 7">JCM 14942</strain>
    </source>
</reference>
<feature type="binding site" evidence="4">
    <location>
        <begin position="287"/>
        <end position="292"/>
    </location>
    <ligand>
        <name>acetyl-CoA</name>
        <dbReference type="ChEBI" id="CHEBI:57288"/>
        <label>2</label>
    </ligand>
</feature>
<feature type="domain" description="N-acetyltransferase" evidence="5">
    <location>
        <begin position="170"/>
        <end position="322"/>
    </location>
</feature>
<dbReference type="PANTHER" id="PTHR43877">
    <property type="entry name" value="AMINOALKYLPHOSPHONATE N-ACETYLTRANSFERASE-RELATED-RELATED"/>
    <property type="match status" value="1"/>
</dbReference>
<dbReference type="NCBIfam" id="TIGR03448">
    <property type="entry name" value="mycothiol_MshD"/>
    <property type="match status" value="1"/>
</dbReference>
<keyword evidence="1 4" id="KW-0808">Transferase</keyword>
<dbReference type="EC" id="2.3.1.189" evidence="4"/>
<keyword evidence="7" id="KW-1185">Reference proteome</keyword>
<feature type="binding site" evidence="4">
    <location>
        <position position="65"/>
    </location>
    <ligand>
        <name>1D-myo-inositol 2-(L-cysteinylamino)-2-deoxy-alpha-D-glucopyranoside</name>
        <dbReference type="ChEBI" id="CHEBI:58887"/>
    </ligand>
</feature>
<dbReference type="Gene3D" id="3.40.630.30">
    <property type="match status" value="1"/>
</dbReference>
<comment type="similarity">
    <text evidence="4">Belongs to the acetyltransferase family. MshD subfamily.</text>
</comment>
<evidence type="ECO:0000256" key="1">
    <source>
        <dbReference type="ARBA" id="ARBA00022679"/>
    </source>
</evidence>
<evidence type="ECO:0000256" key="3">
    <source>
        <dbReference type="ARBA" id="ARBA00023315"/>
    </source>
</evidence>
<feature type="binding site" evidence="4">
    <location>
        <position position="236"/>
    </location>
    <ligand>
        <name>1D-myo-inositol 2-(L-cysteinylamino)-2-deoxy-alpha-D-glucopyranoside</name>
        <dbReference type="ChEBI" id="CHEBI:58887"/>
    </ligand>
</feature>
<evidence type="ECO:0000313" key="6">
    <source>
        <dbReference type="EMBL" id="GAA1503805.1"/>
    </source>
</evidence>
<dbReference type="PIRSF" id="PIRSF021524">
    <property type="entry name" value="MSH_acetyltransferase"/>
    <property type="match status" value="1"/>
</dbReference>
<dbReference type="PROSITE" id="PS51186">
    <property type="entry name" value="GNAT"/>
    <property type="match status" value="1"/>
</dbReference>
<dbReference type="InterPro" id="IPR000182">
    <property type="entry name" value="GNAT_dom"/>
</dbReference>
<organism evidence="6 7">
    <name type="scientific">Nocardioides humi</name>
    <dbReference type="NCBI Taxonomy" id="449461"/>
    <lineage>
        <taxon>Bacteria</taxon>
        <taxon>Bacillati</taxon>
        <taxon>Actinomycetota</taxon>
        <taxon>Actinomycetes</taxon>
        <taxon>Propionibacteriales</taxon>
        <taxon>Nocardioidaceae</taxon>
        <taxon>Nocardioides</taxon>
    </lineage>
</organism>
<evidence type="ECO:0000259" key="5">
    <source>
        <dbReference type="PROSITE" id="PS51186"/>
    </source>
</evidence>
<dbReference type="InterPro" id="IPR016181">
    <property type="entry name" value="Acyl_CoA_acyltransferase"/>
</dbReference>
<dbReference type="SUPFAM" id="SSF55729">
    <property type="entry name" value="Acyl-CoA N-acyltransferases (Nat)"/>
    <property type="match status" value="1"/>
</dbReference>
<dbReference type="Pfam" id="PF00583">
    <property type="entry name" value="Acetyltransf_1"/>
    <property type="match status" value="1"/>
</dbReference>
<feature type="binding site" evidence="4">
    <location>
        <begin position="98"/>
        <end position="100"/>
    </location>
    <ligand>
        <name>acetyl-CoA</name>
        <dbReference type="ChEBI" id="CHEBI:57288"/>
        <label>1</label>
    </ligand>
</feature>
<protein>
    <recommendedName>
        <fullName evidence="4">Mycothiol acetyltransferase</fullName>
        <shortName evidence="4">MSH acetyltransferase</shortName>
        <ecNumber evidence="4">2.3.1.189</ecNumber>
    </recommendedName>
    <alternativeName>
        <fullName evidence="4">Mycothiol synthase</fullName>
    </alternativeName>
</protein>
<feature type="binding site" evidence="4">
    <location>
        <begin position="248"/>
        <end position="250"/>
    </location>
    <ligand>
        <name>acetyl-CoA</name>
        <dbReference type="ChEBI" id="CHEBI:57288"/>
        <label>2</label>
    </ligand>
</feature>
<feature type="binding site" evidence="4">
    <location>
        <position position="244"/>
    </location>
    <ligand>
        <name>1D-myo-inositol 2-(L-cysteinylamino)-2-deoxy-alpha-D-glucopyranoside</name>
        <dbReference type="ChEBI" id="CHEBI:58887"/>
    </ligand>
</feature>
<keyword evidence="2 4" id="KW-0677">Repeat</keyword>
<comment type="catalytic activity">
    <reaction evidence="4">
        <text>1D-myo-inositol 2-(L-cysteinylamino)-2-deoxy-alpha-D-glucopyranoside + acetyl-CoA = mycothiol + CoA + H(+)</text>
        <dbReference type="Rhea" id="RHEA:26172"/>
        <dbReference type="ChEBI" id="CHEBI:15378"/>
        <dbReference type="ChEBI" id="CHEBI:16768"/>
        <dbReference type="ChEBI" id="CHEBI:57287"/>
        <dbReference type="ChEBI" id="CHEBI:57288"/>
        <dbReference type="ChEBI" id="CHEBI:58887"/>
        <dbReference type="EC" id="2.3.1.189"/>
    </reaction>
</comment>
<sequence>MAWLSFMRQYYPRPAVPRKGAARAGDSVRQMTSELALLTGTPALDAIDRVRDAARAEDGTDPVDEAVGLRLKHHGLDGIGAWVAREGFALRRGTELDLAVAPADRGRGLGAALGALAVAEPGPLTAWSHGDHPAAAALAGRWGFERTRELWVMRRPAVVPLPGVEPPAGVRIRDYGTADADALLAVNAAAFAHHPEQGALDAAGLAERMAEPWFDPAGLLLAVAEDGELLGFHWTKQHDASLGEVYVVGVSPTAQGRGLGRVLTVAGLQHLAARGVDEVLLYVESDNTPALRLYEDLGFRHAAADTHVQYQRPELARNSTVDE</sequence>
<proteinExistence type="inferred from homology"/>
<comment type="caution">
    <text evidence="6">The sequence shown here is derived from an EMBL/GenBank/DDBJ whole genome shotgun (WGS) entry which is preliminary data.</text>
</comment>
<evidence type="ECO:0000256" key="4">
    <source>
        <dbReference type="HAMAP-Rule" id="MF_01698"/>
    </source>
</evidence>
<dbReference type="Proteomes" id="UP001500842">
    <property type="component" value="Unassembled WGS sequence"/>
</dbReference>